<sequence length="584" mass="67283">MIGYFALCGAQGNVNKVIRSVPMCFVNEGENIRQLFSEDENMDALLNPADGQVTSARLRIREEDRSVWAAAKKRGTQLLFIMWDIEDISEVSELMRLYISMTDDLELVQQEPYEASYYEIQKVNNQLINYQRALTKANERLKMLLKEVREAKSTIELLERDPLTNLYTQNAFFDRAAAMLKENPETDFDIIAVDIERFKMVNDAFGNAAGDKLLTEMAICLLSIREDGKTLFARAGADKFYALIPHGTSAYEMLDRHIGFLEENYPLPMRLQIKLGIYRIEDRSLSIPRMCDRAVLAADSIKGFFDKRFACYDDSIRKKMIMEQNIIDTMREALEREDFQVYLQPKVEIGNGRLMGAEALVRWQHPQLGMVSPGDFIPVFEKNGFIYALDQFVWRKACEIMGRWKSEKGAFIPVSVNVSRADIYHVDLPGVLMKMVEENGLEPGNLHLEITESAYVSDSRQLLPVIERLKELGFIIEMDDFGNGYSSLNTLSELPIDVLKIDLEFLRMRKNVMRRKQIMRFVINLANELRLQVIAEGAETEEQIELLREMGCEYAQGYYYGRPMPQDDFQDYLSKQTISEAKVL</sequence>
<dbReference type="InterPro" id="IPR029787">
    <property type="entry name" value="Nucleotide_cyclase"/>
</dbReference>
<evidence type="ECO:0000313" key="4">
    <source>
        <dbReference type="EMBL" id="QCT72415.1"/>
    </source>
</evidence>
<dbReference type="PROSITE" id="PS50887">
    <property type="entry name" value="GGDEF"/>
    <property type="match status" value="1"/>
</dbReference>
<dbReference type="PANTHER" id="PTHR33121:SF70">
    <property type="entry name" value="SIGNALING PROTEIN YKOW"/>
    <property type="match status" value="1"/>
</dbReference>
<dbReference type="CDD" id="cd01948">
    <property type="entry name" value="EAL"/>
    <property type="match status" value="1"/>
</dbReference>
<dbReference type="InterPro" id="IPR043128">
    <property type="entry name" value="Rev_trsase/Diguanyl_cyclase"/>
</dbReference>
<dbReference type="SUPFAM" id="SSF55073">
    <property type="entry name" value="Nucleotide cyclase"/>
    <property type="match status" value="1"/>
</dbReference>
<dbReference type="Pfam" id="PF00990">
    <property type="entry name" value="GGDEF"/>
    <property type="match status" value="1"/>
</dbReference>
<dbReference type="Proteomes" id="UP000218387">
    <property type="component" value="Chromosome"/>
</dbReference>
<proteinExistence type="predicted"/>
<reference evidence="4 5" key="1">
    <citation type="submission" date="2018-05" db="EMBL/GenBank/DDBJ databases">
        <title>Genome comparison of Eubacterium sp.</title>
        <authorList>
            <person name="Feng Y."/>
            <person name="Sanchez-Andrea I."/>
            <person name="Stams A.J.M."/>
            <person name="De Vos W.M."/>
        </authorList>
    </citation>
    <scope>NUCLEOTIDE SEQUENCE [LARGE SCALE GENOMIC DNA]</scope>
    <source>
        <strain evidence="4 5">YI</strain>
    </source>
</reference>
<dbReference type="NCBIfam" id="TIGR00254">
    <property type="entry name" value="GGDEF"/>
    <property type="match status" value="1"/>
</dbReference>
<dbReference type="SMART" id="SM00052">
    <property type="entry name" value="EAL"/>
    <property type="match status" value="1"/>
</dbReference>
<dbReference type="PANTHER" id="PTHR33121">
    <property type="entry name" value="CYCLIC DI-GMP PHOSPHODIESTERASE PDEF"/>
    <property type="match status" value="1"/>
</dbReference>
<dbReference type="InterPro" id="IPR001633">
    <property type="entry name" value="EAL_dom"/>
</dbReference>
<dbReference type="EMBL" id="CP029487">
    <property type="protein sequence ID" value="QCT72415.1"/>
    <property type="molecule type" value="Genomic_DNA"/>
</dbReference>
<dbReference type="PROSITE" id="PS50883">
    <property type="entry name" value="EAL"/>
    <property type="match status" value="1"/>
</dbReference>
<dbReference type="GO" id="GO:0071111">
    <property type="term" value="F:cyclic-guanylate-specific phosphodiesterase activity"/>
    <property type="evidence" value="ECO:0007669"/>
    <property type="project" value="InterPro"/>
</dbReference>
<accession>A0A4P9CC41</accession>
<dbReference type="Pfam" id="PF00563">
    <property type="entry name" value="EAL"/>
    <property type="match status" value="1"/>
</dbReference>
<keyword evidence="5" id="KW-1185">Reference proteome</keyword>
<name>A0A4P9CC41_EUBML</name>
<dbReference type="RefSeq" id="WP_096918906.1">
    <property type="nucleotide sequence ID" value="NZ_CP029487.1"/>
</dbReference>
<feature type="domain" description="EAL" evidence="2">
    <location>
        <begin position="323"/>
        <end position="577"/>
    </location>
</feature>
<dbReference type="SMART" id="SM00267">
    <property type="entry name" value="GGDEF"/>
    <property type="match status" value="1"/>
</dbReference>
<dbReference type="InterPro" id="IPR035919">
    <property type="entry name" value="EAL_sf"/>
</dbReference>
<evidence type="ECO:0000259" key="2">
    <source>
        <dbReference type="PROSITE" id="PS50883"/>
    </source>
</evidence>
<evidence type="ECO:0000259" key="3">
    <source>
        <dbReference type="PROSITE" id="PS50887"/>
    </source>
</evidence>
<gene>
    <name evidence="4" type="ORF">CPZ25_014095</name>
</gene>
<keyword evidence="1" id="KW-0175">Coiled coil</keyword>
<feature type="coiled-coil region" evidence="1">
    <location>
        <begin position="120"/>
        <end position="161"/>
    </location>
</feature>
<organism evidence="4 5">
    <name type="scientific">Eubacterium maltosivorans</name>
    <dbReference type="NCBI Taxonomy" id="2041044"/>
    <lineage>
        <taxon>Bacteria</taxon>
        <taxon>Bacillati</taxon>
        <taxon>Bacillota</taxon>
        <taxon>Clostridia</taxon>
        <taxon>Eubacteriales</taxon>
        <taxon>Eubacteriaceae</taxon>
        <taxon>Eubacterium</taxon>
    </lineage>
</organism>
<evidence type="ECO:0000313" key="5">
    <source>
        <dbReference type="Proteomes" id="UP000218387"/>
    </source>
</evidence>
<dbReference type="Gene3D" id="3.20.20.450">
    <property type="entry name" value="EAL domain"/>
    <property type="match status" value="1"/>
</dbReference>
<dbReference type="AlphaFoldDB" id="A0A4P9CC41"/>
<dbReference type="InterPro" id="IPR000160">
    <property type="entry name" value="GGDEF_dom"/>
</dbReference>
<dbReference type="KEGG" id="emt:CPZ25_014095"/>
<evidence type="ECO:0000256" key="1">
    <source>
        <dbReference type="SAM" id="Coils"/>
    </source>
</evidence>
<feature type="domain" description="GGDEF" evidence="3">
    <location>
        <begin position="186"/>
        <end position="314"/>
    </location>
</feature>
<dbReference type="InterPro" id="IPR050706">
    <property type="entry name" value="Cyclic-di-GMP_PDE-like"/>
</dbReference>
<dbReference type="Gene3D" id="3.30.70.270">
    <property type="match status" value="1"/>
</dbReference>
<protein>
    <submittedName>
        <fullName evidence="4">GGDEF domain-containing protein</fullName>
    </submittedName>
</protein>
<dbReference type="SUPFAM" id="SSF141868">
    <property type="entry name" value="EAL domain-like"/>
    <property type="match status" value="1"/>
</dbReference>